<organism evidence="1 2">
    <name type="scientific">Lentinus brumalis</name>
    <dbReference type="NCBI Taxonomy" id="2498619"/>
    <lineage>
        <taxon>Eukaryota</taxon>
        <taxon>Fungi</taxon>
        <taxon>Dikarya</taxon>
        <taxon>Basidiomycota</taxon>
        <taxon>Agaricomycotina</taxon>
        <taxon>Agaricomycetes</taxon>
        <taxon>Polyporales</taxon>
        <taxon>Polyporaceae</taxon>
        <taxon>Lentinus</taxon>
    </lineage>
</organism>
<reference evidence="1 2" key="1">
    <citation type="journal article" date="2018" name="Biotechnol. Biofuels">
        <title>Integrative visual omics of the white-rot fungus Polyporus brumalis exposes the biotechnological potential of its oxidative enzymes for delignifying raw plant biomass.</title>
        <authorList>
            <person name="Miyauchi S."/>
            <person name="Rancon A."/>
            <person name="Drula E."/>
            <person name="Hage H."/>
            <person name="Chaduli D."/>
            <person name="Favel A."/>
            <person name="Grisel S."/>
            <person name="Henrissat B."/>
            <person name="Herpoel-Gimbert I."/>
            <person name="Ruiz-Duenas F.J."/>
            <person name="Chevret D."/>
            <person name="Hainaut M."/>
            <person name="Lin J."/>
            <person name="Wang M."/>
            <person name="Pangilinan J."/>
            <person name="Lipzen A."/>
            <person name="Lesage-Meessen L."/>
            <person name="Navarro D."/>
            <person name="Riley R."/>
            <person name="Grigoriev I.V."/>
            <person name="Zhou S."/>
            <person name="Raouche S."/>
            <person name="Rosso M.N."/>
        </authorList>
    </citation>
    <scope>NUCLEOTIDE SEQUENCE [LARGE SCALE GENOMIC DNA]</scope>
    <source>
        <strain evidence="1 2">BRFM 1820</strain>
    </source>
</reference>
<dbReference type="EMBL" id="KZ857381">
    <property type="protein sequence ID" value="RDX56126.1"/>
    <property type="molecule type" value="Genomic_DNA"/>
</dbReference>
<evidence type="ECO:0000313" key="2">
    <source>
        <dbReference type="Proteomes" id="UP000256964"/>
    </source>
</evidence>
<keyword evidence="2" id="KW-1185">Reference proteome</keyword>
<gene>
    <name evidence="1" type="ORF">OH76DRAFT_1338388</name>
</gene>
<accession>A0A371DUA2</accession>
<dbReference type="AlphaFoldDB" id="A0A371DUA2"/>
<evidence type="ECO:0000313" key="1">
    <source>
        <dbReference type="EMBL" id="RDX56126.1"/>
    </source>
</evidence>
<name>A0A371DUA2_9APHY</name>
<sequence length="326" mass="35884">MNDVHLRRIAASPTVLARDLWPESIGRIASDTDDATTLPARRVVPGTVDELMGWLCVDSGSGNTTPVWVHPDVSEGRRLQLVLRLQGIVGTISLGPLGDWNGQAEGAPKAMQTMTLIGTHFADAFAPQVRALENIRDTVLHLLGRRGVEGGGDTGRIILKRRVFVKVSSATGDRAAGGVVLSEAEDPARRARRLQHMWRVERRVAASEADAAGVLTRLDPLKIKRGDLVDVAVAVQAVTMRTRAGRRTEVMFCPLHVVRLQTAARMKVGMLLYTWLHNGAYVPSIRCSSTNCTVLAIPMSILTKRRSWRLDLRMVRTRCSIESFWC</sequence>
<dbReference type="Proteomes" id="UP000256964">
    <property type="component" value="Unassembled WGS sequence"/>
</dbReference>
<protein>
    <submittedName>
        <fullName evidence="1">Uncharacterized protein</fullName>
    </submittedName>
</protein>
<proteinExistence type="predicted"/>
<dbReference type="OrthoDB" id="3270129at2759"/>